<dbReference type="PANTHER" id="PTHR30086">
    <property type="entry name" value="ARGININE EXPORTER PROTEIN ARGO"/>
    <property type="match status" value="1"/>
</dbReference>
<evidence type="ECO:0000256" key="2">
    <source>
        <dbReference type="ARBA" id="ARBA00022475"/>
    </source>
</evidence>
<keyword evidence="8" id="KW-1185">Reference proteome</keyword>
<keyword evidence="3 6" id="KW-0812">Transmembrane</keyword>
<organism evidence="7 8">
    <name type="scientific">Microbacterium faecale</name>
    <dbReference type="NCBI Taxonomy" id="1804630"/>
    <lineage>
        <taxon>Bacteria</taxon>
        <taxon>Bacillati</taxon>
        <taxon>Actinomycetota</taxon>
        <taxon>Actinomycetes</taxon>
        <taxon>Micrococcales</taxon>
        <taxon>Microbacteriaceae</taxon>
        <taxon>Microbacterium</taxon>
    </lineage>
</organism>
<evidence type="ECO:0000256" key="4">
    <source>
        <dbReference type="ARBA" id="ARBA00022989"/>
    </source>
</evidence>
<keyword evidence="5 6" id="KW-0472">Membrane</keyword>
<dbReference type="Pfam" id="PF01810">
    <property type="entry name" value="LysE"/>
    <property type="match status" value="1"/>
</dbReference>
<accession>A0A917DJ02</accession>
<evidence type="ECO:0000256" key="6">
    <source>
        <dbReference type="SAM" id="Phobius"/>
    </source>
</evidence>
<evidence type="ECO:0000313" key="7">
    <source>
        <dbReference type="EMBL" id="GGD43753.1"/>
    </source>
</evidence>
<feature type="transmembrane region" description="Helical" evidence="6">
    <location>
        <begin position="41"/>
        <end position="67"/>
    </location>
</feature>
<evidence type="ECO:0000313" key="8">
    <source>
        <dbReference type="Proteomes" id="UP000633205"/>
    </source>
</evidence>
<feature type="transmembrane region" description="Helical" evidence="6">
    <location>
        <begin position="79"/>
        <end position="97"/>
    </location>
</feature>
<dbReference type="RefSeq" id="WP_188712842.1">
    <property type="nucleotide sequence ID" value="NZ_BMHO01000002.1"/>
</dbReference>
<gene>
    <name evidence="7" type="ORF">GCM10010915_26060</name>
</gene>
<evidence type="ECO:0000256" key="3">
    <source>
        <dbReference type="ARBA" id="ARBA00022692"/>
    </source>
</evidence>
<dbReference type="GO" id="GO:0005886">
    <property type="term" value="C:plasma membrane"/>
    <property type="evidence" value="ECO:0007669"/>
    <property type="project" value="UniProtKB-SubCell"/>
</dbReference>
<protein>
    <submittedName>
        <fullName evidence="7">Amino acid transporter</fullName>
    </submittedName>
</protein>
<keyword evidence="2" id="KW-1003">Cell membrane</keyword>
<evidence type="ECO:0000256" key="5">
    <source>
        <dbReference type="ARBA" id="ARBA00023136"/>
    </source>
</evidence>
<feature type="transmembrane region" description="Helical" evidence="6">
    <location>
        <begin position="223"/>
        <end position="241"/>
    </location>
</feature>
<dbReference type="PANTHER" id="PTHR30086:SF20">
    <property type="entry name" value="ARGININE EXPORTER PROTEIN ARGO-RELATED"/>
    <property type="match status" value="1"/>
</dbReference>
<dbReference type="GO" id="GO:0015171">
    <property type="term" value="F:amino acid transmembrane transporter activity"/>
    <property type="evidence" value="ECO:0007669"/>
    <property type="project" value="TreeGrafter"/>
</dbReference>
<dbReference type="InterPro" id="IPR001123">
    <property type="entry name" value="LeuE-type"/>
</dbReference>
<reference evidence="7" key="2">
    <citation type="submission" date="2020-09" db="EMBL/GenBank/DDBJ databases">
        <authorList>
            <person name="Sun Q."/>
            <person name="Zhou Y."/>
        </authorList>
    </citation>
    <scope>NUCLEOTIDE SEQUENCE</scope>
    <source>
        <strain evidence="7">CGMCC 1.15152</strain>
    </source>
</reference>
<sequence>MFTALLAGLGLCLSIIAAPGAQNVFLLREGIRHSDGTTRHPIVLAIICLACDVVLVSAGVGGFGIVVEEVPWLFDAARWAGVVFLAGYGLLAAWRAFRGGSAIDVGGEGHARGGSAEVSADAGTLSEDPAYGNVATATIVARAQRTRGTLLPAVLTCLAITWLNPHTYLDTVLLLGSISTTYGDARWFFAVGAILGSAVWFAVLTFGARAAARWMGSPRSWRILDAAVAVLMLGLATALALG</sequence>
<keyword evidence="4 6" id="KW-1133">Transmembrane helix</keyword>
<dbReference type="AlphaFoldDB" id="A0A917DJ02"/>
<evidence type="ECO:0000256" key="1">
    <source>
        <dbReference type="ARBA" id="ARBA00004651"/>
    </source>
</evidence>
<dbReference type="EMBL" id="BMHO01000002">
    <property type="protein sequence ID" value="GGD43753.1"/>
    <property type="molecule type" value="Genomic_DNA"/>
</dbReference>
<proteinExistence type="predicted"/>
<reference evidence="7" key="1">
    <citation type="journal article" date="2014" name="Int. J. Syst. Evol. Microbiol.">
        <title>Complete genome sequence of Corynebacterium casei LMG S-19264T (=DSM 44701T), isolated from a smear-ripened cheese.</title>
        <authorList>
            <consortium name="US DOE Joint Genome Institute (JGI-PGF)"/>
            <person name="Walter F."/>
            <person name="Albersmeier A."/>
            <person name="Kalinowski J."/>
            <person name="Ruckert C."/>
        </authorList>
    </citation>
    <scope>NUCLEOTIDE SEQUENCE</scope>
    <source>
        <strain evidence="7">CGMCC 1.15152</strain>
    </source>
</reference>
<comment type="caution">
    <text evidence="7">The sequence shown here is derived from an EMBL/GenBank/DDBJ whole genome shotgun (WGS) entry which is preliminary data.</text>
</comment>
<comment type="subcellular location">
    <subcellularLocation>
        <location evidence="1">Cell membrane</location>
        <topology evidence="1">Multi-pass membrane protein</topology>
    </subcellularLocation>
</comment>
<feature type="transmembrane region" description="Helical" evidence="6">
    <location>
        <begin position="187"/>
        <end position="211"/>
    </location>
</feature>
<dbReference type="Proteomes" id="UP000633205">
    <property type="component" value="Unassembled WGS sequence"/>
</dbReference>
<name>A0A917DJ02_9MICO</name>